<dbReference type="Pfam" id="PF00620">
    <property type="entry name" value="RhoGAP"/>
    <property type="match status" value="1"/>
</dbReference>
<dbReference type="InterPro" id="IPR036865">
    <property type="entry name" value="CRAL-TRIO_dom_sf"/>
</dbReference>
<dbReference type="EMBL" id="GIBP01005608">
    <property type="protein sequence ID" value="NDV34577.1"/>
    <property type="molecule type" value="Transcribed_RNA"/>
</dbReference>
<dbReference type="SUPFAM" id="SSF48350">
    <property type="entry name" value="GTPase activation domain, GAP"/>
    <property type="match status" value="1"/>
</dbReference>
<organism evidence="3">
    <name type="scientific">Arcella intermedia</name>
    <dbReference type="NCBI Taxonomy" id="1963864"/>
    <lineage>
        <taxon>Eukaryota</taxon>
        <taxon>Amoebozoa</taxon>
        <taxon>Tubulinea</taxon>
        <taxon>Elardia</taxon>
        <taxon>Arcellinida</taxon>
        <taxon>Sphaerothecina</taxon>
        <taxon>Arcellidae</taxon>
        <taxon>Arcella</taxon>
    </lineage>
</organism>
<sequence length="280" mass="31461">MNLFKPFISSKFWKKLHYVNEMKELYSFMDPQQIQLSINLLPGEMIASRPEIFGVGLSEVMEHPMNRDSPCPLIVLNCLRYLKKNGTETEGIFRLSGRAQRIEELKQAYNRGEVTDLSNEADVHVIAGLLKSYFRELPDPLCCHHLYPEWIAAYDPNDLENTKRNIAKILKKLPQTNLLTLSLLMGLLAEILVNSAITKMTASNLAICWAPNIIKPLQDSLTSALNDTNYITSIVSLFILHYEEFFPSRGVIEDAVEDTTAPTPAPAPAPLSLTRSDGAV</sequence>
<protein>
    <recommendedName>
        <fullName evidence="2">Rho-GAP domain-containing protein</fullName>
    </recommendedName>
</protein>
<dbReference type="SMART" id="SM00324">
    <property type="entry name" value="RhoGAP"/>
    <property type="match status" value="1"/>
</dbReference>
<dbReference type="PROSITE" id="PS50238">
    <property type="entry name" value="RHOGAP"/>
    <property type="match status" value="1"/>
</dbReference>
<accession>A0A6B2LCK7</accession>
<dbReference type="GO" id="GO:0005737">
    <property type="term" value="C:cytoplasm"/>
    <property type="evidence" value="ECO:0007669"/>
    <property type="project" value="TreeGrafter"/>
</dbReference>
<dbReference type="InterPro" id="IPR000198">
    <property type="entry name" value="RhoGAP_dom"/>
</dbReference>
<feature type="domain" description="Rho-GAP" evidence="2">
    <location>
        <begin position="55"/>
        <end position="246"/>
    </location>
</feature>
<feature type="region of interest" description="Disordered" evidence="1">
    <location>
        <begin position="258"/>
        <end position="280"/>
    </location>
</feature>
<dbReference type="InterPro" id="IPR008936">
    <property type="entry name" value="Rho_GTPase_activation_prot"/>
</dbReference>
<evidence type="ECO:0000259" key="2">
    <source>
        <dbReference type="PROSITE" id="PS50238"/>
    </source>
</evidence>
<reference evidence="3" key="1">
    <citation type="journal article" date="2020" name="J. Eukaryot. Microbiol.">
        <title>De novo Sequencing, Assembly and Annotation of the Transcriptome for the Free-Living Testate Amoeba Arcella intermedia.</title>
        <authorList>
            <person name="Ribeiro G.M."/>
            <person name="Porfirio-Sousa A.L."/>
            <person name="Maurer-Alcala X.X."/>
            <person name="Katz L.A."/>
            <person name="Lahr D.J.G."/>
        </authorList>
    </citation>
    <scope>NUCLEOTIDE SEQUENCE</scope>
</reference>
<dbReference type="CDD" id="cd00159">
    <property type="entry name" value="RhoGAP"/>
    <property type="match status" value="1"/>
</dbReference>
<dbReference type="PANTHER" id="PTHR45808:SF2">
    <property type="entry name" value="RHO GTPASE-ACTIVATING PROTEIN 68F"/>
    <property type="match status" value="1"/>
</dbReference>
<dbReference type="AlphaFoldDB" id="A0A6B2LCK7"/>
<evidence type="ECO:0000256" key="1">
    <source>
        <dbReference type="SAM" id="MobiDB-lite"/>
    </source>
</evidence>
<proteinExistence type="predicted"/>
<dbReference type="SUPFAM" id="SSF52087">
    <property type="entry name" value="CRAL/TRIO domain"/>
    <property type="match status" value="1"/>
</dbReference>
<name>A0A6B2LCK7_9EUKA</name>
<evidence type="ECO:0000313" key="3">
    <source>
        <dbReference type="EMBL" id="NDV34577.1"/>
    </source>
</evidence>
<dbReference type="PANTHER" id="PTHR45808">
    <property type="entry name" value="RHO GTPASE-ACTIVATING PROTEIN 68F"/>
    <property type="match status" value="1"/>
</dbReference>
<dbReference type="GO" id="GO:0005096">
    <property type="term" value="F:GTPase activator activity"/>
    <property type="evidence" value="ECO:0007669"/>
    <property type="project" value="TreeGrafter"/>
</dbReference>
<dbReference type="Gene3D" id="1.10.555.10">
    <property type="entry name" value="Rho GTPase activation protein"/>
    <property type="match status" value="1"/>
</dbReference>
<dbReference type="Gene3D" id="3.40.525.10">
    <property type="entry name" value="CRAL-TRIO lipid binding domain"/>
    <property type="match status" value="1"/>
</dbReference>
<dbReference type="GO" id="GO:0007264">
    <property type="term" value="P:small GTPase-mediated signal transduction"/>
    <property type="evidence" value="ECO:0007669"/>
    <property type="project" value="TreeGrafter"/>
</dbReference>